<dbReference type="InterPro" id="IPR029063">
    <property type="entry name" value="SAM-dependent_MTases_sf"/>
</dbReference>
<dbReference type="GO" id="GO:0032259">
    <property type="term" value="P:methylation"/>
    <property type="evidence" value="ECO:0007669"/>
    <property type="project" value="UniProtKB-KW"/>
</dbReference>
<dbReference type="Proteomes" id="UP000262699">
    <property type="component" value="Unassembled WGS sequence"/>
</dbReference>
<dbReference type="Gene3D" id="3.40.50.150">
    <property type="entry name" value="Vaccinia Virus protein VP39"/>
    <property type="match status" value="1"/>
</dbReference>
<gene>
    <name evidence="4" type="ORF">DEP91_10810</name>
</gene>
<keyword evidence="1 4" id="KW-0489">Methyltransferase</keyword>
<reference evidence="4 5" key="1">
    <citation type="journal article" date="2018" name="Nat. Biotechnol.">
        <title>A standardized bacterial taxonomy based on genome phylogeny substantially revises the tree of life.</title>
        <authorList>
            <person name="Parks D.H."/>
            <person name="Chuvochina M."/>
            <person name="Waite D.W."/>
            <person name="Rinke C."/>
            <person name="Skarshewski A."/>
            <person name="Chaumeil P.A."/>
            <person name="Hugenholtz P."/>
        </authorList>
    </citation>
    <scope>NUCLEOTIDE SEQUENCE [LARGE SCALE GENOMIC DNA]</scope>
    <source>
        <strain evidence="4">UBA9015</strain>
    </source>
</reference>
<dbReference type="PANTHER" id="PTHR43861">
    <property type="entry name" value="TRANS-ACONITATE 2-METHYLTRANSFERASE-RELATED"/>
    <property type="match status" value="1"/>
</dbReference>
<evidence type="ECO:0000259" key="3">
    <source>
        <dbReference type="Pfam" id="PF13649"/>
    </source>
</evidence>
<evidence type="ECO:0000313" key="5">
    <source>
        <dbReference type="Proteomes" id="UP000262699"/>
    </source>
</evidence>
<name>A0A3D0WD32_9SPHN</name>
<dbReference type="PANTHER" id="PTHR43861:SF1">
    <property type="entry name" value="TRANS-ACONITATE 2-METHYLTRANSFERASE"/>
    <property type="match status" value="1"/>
</dbReference>
<protein>
    <submittedName>
        <fullName evidence="4">SAM-dependent methyltransferase</fullName>
    </submittedName>
</protein>
<dbReference type="InterPro" id="IPR041698">
    <property type="entry name" value="Methyltransf_25"/>
</dbReference>
<dbReference type="GO" id="GO:0008168">
    <property type="term" value="F:methyltransferase activity"/>
    <property type="evidence" value="ECO:0007669"/>
    <property type="project" value="UniProtKB-KW"/>
</dbReference>
<dbReference type="SUPFAM" id="SSF53335">
    <property type="entry name" value="S-adenosyl-L-methionine-dependent methyltransferases"/>
    <property type="match status" value="1"/>
</dbReference>
<sequence length="213" mass="23275">MSAAAHAARMDAIYAGQRHIYDVTRKYYLLGRDRLIDELAPPPGGSVVEVGCGTGRNLMLAARRWPQARCFGFDISDAMLATARAKVAGRAIRLERGDATAWEPKGLFGIEAADAIFMSYTLSMIPDWRSAIAAACDALAPGGALHIVDFGQQERLPAAFHRALFAWLARFDVEPRTDLPRALEEAAAARGLSLGFTPLYRGYAWRAVLRRPA</sequence>
<feature type="domain" description="Methyltransferase" evidence="3">
    <location>
        <begin position="47"/>
        <end position="143"/>
    </location>
</feature>
<evidence type="ECO:0000313" key="4">
    <source>
        <dbReference type="EMBL" id="HCB76641.1"/>
    </source>
</evidence>
<dbReference type="EMBL" id="DOYJ01000301">
    <property type="protein sequence ID" value="HCB76641.1"/>
    <property type="molecule type" value="Genomic_DNA"/>
</dbReference>
<keyword evidence="2 4" id="KW-0808">Transferase</keyword>
<dbReference type="CDD" id="cd02440">
    <property type="entry name" value="AdoMet_MTases"/>
    <property type="match status" value="1"/>
</dbReference>
<dbReference type="Pfam" id="PF13649">
    <property type="entry name" value="Methyltransf_25"/>
    <property type="match status" value="1"/>
</dbReference>
<organism evidence="4 5">
    <name type="scientific">Sphingomonas bacterium</name>
    <dbReference type="NCBI Taxonomy" id="1895847"/>
    <lineage>
        <taxon>Bacteria</taxon>
        <taxon>Pseudomonadati</taxon>
        <taxon>Pseudomonadota</taxon>
        <taxon>Alphaproteobacteria</taxon>
        <taxon>Sphingomonadales</taxon>
        <taxon>Sphingomonadaceae</taxon>
        <taxon>Sphingomonas</taxon>
    </lineage>
</organism>
<accession>A0A3D0WD32</accession>
<comment type="caution">
    <text evidence="4">The sequence shown here is derived from an EMBL/GenBank/DDBJ whole genome shotgun (WGS) entry which is preliminary data.</text>
</comment>
<proteinExistence type="predicted"/>
<dbReference type="AlphaFoldDB" id="A0A3D0WD32"/>
<evidence type="ECO:0000256" key="2">
    <source>
        <dbReference type="ARBA" id="ARBA00022679"/>
    </source>
</evidence>
<evidence type="ECO:0000256" key="1">
    <source>
        <dbReference type="ARBA" id="ARBA00022603"/>
    </source>
</evidence>